<dbReference type="GO" id="GO:0016757">
    <property type="term" value="F:glycosyltransferase activity"/>
    <property type="evidence" value="ECO:0007669"/>
    <property type="project" value="UniProtKB-ARBA"/>
</dbReference>
<organism evidence="2 3">
    <name type="scientific">Rubrivirga marina</name>
    <dbReference type="NCBI Taxonomy" id="1196024"/>
    <lineage>
        <taxon>Bacteria</taxon>
        <taxon>Pseudomonadati</taxon>
        <taxon>Rhodothermota</taxon>
        <taxon>Rhodothermia</taxon>
        <taxon>Rhodothermales</taxon>
        <taxon>Rubricoccaceae</taxon>
        <taxon>Rubrivirga</taxon>
    </lineage>
</organism>
<name>A0A271J726_9BACT</name>
<accession>A0A271J726</accession>
<keyword evidence="3" id="KW-1185">Reference proteome</keyword>
<reference evidence="2 3" key="1">
    <citation type="submission" date="2016-11" db="EMBL/GenBank/DDBJ databases">
        <title>Study of marine rhodopsin-containing bacteria.</title>
        <authorList>
            <person name="Yoshizawa S."/>
            <person name="Kumagai Y."/>
            <person name="Kogure K."/>
        </authorList>
    </citation>
    <scope>NUCLEOTIDE SEQUENCE [LARGE SCALE GENOMIC DNA]</scope>
    <source>
        <strain evidence="2 3">SAORIC-28</strain>
    </source>
</reference>
<evidence type="ECO:0000259" key="1">
    <source>
        <dbReference type="Pfam" id="PF13579"/>
    </source>
</evidence>
<dbReference type="AlphaFoldDB" id="A0A271J726"/>
<feature type="domain" description="Glycosyltransferase subfamily 4-like N-terminal" evidence="1">
    <location>
        <begin position="3"/>
        <end position="216"/>
    </location>
</feature>
<comment type="caution">
    <text evidence="2">The sequence shown here is derived from an EMBL/GenBank/DDBJ whole genome shotgun (WGS) entry which is preliminary data.</text>
</comment>
<proteinExistence type="predicted"/>
<dbReference type="EMBL" id="MQWD01000001">
    <property type="protein sequence ID" value="PAP78854.1"/>
    <property type="molecule type" value="Genomic_DNA"/>
</dbReference>
<protein>
    <recommendedName>
        <fullName evidence="1">Glycosyltransferase subfamily 4-like N-terminal domain-containing protein</fullName>
    </recommendedName>
</protein>
<dbReference type="InterPro" id="IPR028098">
    <property type="entry name" value="Glyco_trans_4-like_N"/>
</dbReference>
<gene>
    <name evidence="2" type="ORF">BSZ37_18275</name>
</gene>
<dbReference type="Proteomes" id="UP000216339">
    <property type="component" value="Unassembled WGS sequence"/>
</dbReference>
<dbReference type="PANTHER" id="PTHR12526">
    <property type="entry name" value="GLYCOSYLTRANSFERASE"/>
    <property type="match status" value="1"/>
</dbReference>
<dbReference type="Pfam" id="PF13579">
    <property type="entry name" value="Glyco_trans_4_4"/>
    <property type="match status" value="1"/>
</dbReference>
<sequence>MQRTLKTVRYLRDAGYEPVVLTVEAGAFPSTDASLAADIPEGVEVIRTTAPDPITAYGRLSGKGADAVPTGAVSGAGIMSKLALWARANVFLPDARVGWVPFAKHAGRRILGRAERAQEAFAAVLTSGPPHSVHLVGRRLQRTGVPWVADFRDPWTEINFYGDLPMSRAARAVDRWMERRVLQGADAVTTVSPTWARLLTEQGDLPSSKVTVVHNGVDEADLGAAAGVAVRDDAFALTHVGSFYATRDPLAVWEAVRRLREAGEAEKLVIRLVGRVDESVRQSAEAAGVPVEVVPYVPHEEAVREQARAGLLLLSIEPFAADRGMITGKLYEYLASGRPVLGVGPVGGDAAALLVETRGGVLLARDDIGGIADAIRRHYDAWAGGTPLDGAPWEAVVPYTRRAQTARLAEVIRGLARRSAR</sequence>
<evidence type="ECO:0000313" key="3">
    <source>
        <dbReference type="Proteomes" id="UP000216339"/>
    </source>
</evidence>
<dbReference type="Pfam" id="PF13692">
    <property type="entry name" value="Glyco_trans_1_4"/>
    <property type="match status" value="1"/>
</dbReference>
<evidence type="ECO:0000313" key="2">
    <source>
        <dbReference type="EMBL" id="PAP78854.1"/>
    </source>
</evidence>
<dbReference type="SUPFAM" id="SSF53756">
    <property type="entry name" value="UDP-Glycosyltransferase/glycogen phosphorylase"/>
    <property type="match status" value="1"/>
</dbReference>
<dbReference type="Gene3D" id="3.40.50.2000">
    <property type="entry name" value="Glycogen Phosphorylase B"/>
    <property type="match status" value="2"/>
</dbReference>